<evidence type="ECO:0000256" key="11">
    <source>
        <dbReference type="ARBA" id="ARBA00046593"/>
    </source>
</evidence>
<dbReference type="PANTHER" id="PTHR13551">
    <property type="entry name" value="BRAIN PROTEIN I3"/>
    <property type="match status" value="1"/>
</dbReference>
<evidence type="ECO:0000256" key="13">
    <source>
        <dbReference type="SAM" id="Phobius"/>
    </source>
</evidence>
<evidence type="ECO:0000256" key="7">
    <source>
        <dbReference type="ARBA" id="ARBA00023136"/>
    </source>
</evidence>
<evidence type="ECO:0000256" key="10">
    <source>
        <dbReference type="ARBA" id="ARBA00035449"/>
    </source>
</evidence>
<evidence type="ECO:0000256" key="6">
    <source>
        <dbReference type="ARBA" id="ARBA00022989"/>
    </source>
</evidence>
<dbReference type="EMBL" id="BTRK01000002">
    <property type="protein sequence ID" value="GMR39550.1"/>
    <property type="molecule type" value="Genomic_DNA"/>
</dbReference>
<evidence type="ECO:0000256" key="1">
    <source>
        <dbReference type="ARBA" id="ARBA00004155"/>
    </source>
</evidence>
<sequence>MSRGMEKMPLQEETRQTRTPSAPPIEHVIPLQQSAADQGQNPPRGTPMYPQMPVEEQPSSSHNQQGFSSMPPPPAYDDALSMPHHPQFQASSEWSAQANTQGFPPMPMPTQLPQPPPQPPQPTTVIITNGHVVPGRCEHCSGPLEMHRDTAMLLFIILCLVFCCPIGIFLLCCVPCTNQRRCAVCHRPG</sequence>
<evidence type="ECO:0000256" key="9">
    <source>
        <dbReference type="ARBA" id="ARBA00035284"/>
    </source>
</evidence>
<evidence type="ECO:0000256" key="12">
    <source>
        <dbReference type="SAM" id="MobiDB-lite"/>
    </source>
</evidence>
<comment type="subcellular location">
    <subcellularLocation>
        <location evidence="2">Cytoplasm</location>
        <location evidence="2">Perinuclear region</location>
    </subcellularLocation>
    <subcellularLocation>
        <location evidence="1">Lysosome membrane</location>
        <topology evidence="1">Multi-pass membrane protein</topology>
    </subcellularLocation>
</comment>
<dbReference type="GO" id="GO:0005765">
    <property type="term" value="C:lysosomal membrane"/>
    <property type="evidence" value="ECO:0007669"/>
    <property type="project" value="UniProtKB-SubCell"/>
</dbReference>
<keyword evidence="15" id="KW-1185">Reference proteome</keyword>
<evidence type="ECO:0000256" key="5">
    <source>
        <dbReference type="ARBA" id="ARBA00022692"/>
    </source>
</evidence>
<evidence type="ECO:0000256" key="2">
    <source>
        <dbReference type="ARBA" id="ARBA00004556"/>
    </source>
</evidence>
<feature type="compositionally biased region" description="Polar residues" evidence="12">
    <location>
        <begin position="31"/>
        <end position="43"/>
    </location>
</feature>
<keyword evidence="7 13" id="KW-0472">Membrane</keyword>
<evidence type="ECO:0000313" key="14">
    <source>
        <dbReference type="EMBL" id="GMR39550.1"/>
    </source>
</evidence>
<feature type="transmembrane region" description="Helical" evidence="13">
    <location>
        <begin position="151"/>
        <end position="171"/>
    </location>
</feature>
<dbReference type="GO" id="GO:0048471">
    <property type="term" value="C:perinuclear region of cytoplasm"/>
    <property type="evidence" value="ECO:0007669"/>
    <property type="project" value="UniProtKB-SubCell"/>
</dbReference>
<organism evidence="14 15">
    <name type="scientific">Pristionchus mayeri</name>
    <dbReference type="NCBI Taxonomy" id="1317129"/>
    <lineage>
        <taxon>Eukaryota</taxon>
        <taxon>Metazoa</taxon>
        <taxon>Ecdysozoa</taxon>
        <taxon>Nematoda</taxon>
        <taxon>Chromadorea</taxon>
        <taxon>Rhabditida</taxon>
        <taxon>Rhabditina</taxon>
        <taxon>Diplogasteromorpha</taxon>
        <taxon>Diplogasteroidea</taxon>
        <taxon>Neodiplogasteridae</taxon>
        <taxon>Pristionchus</taxon>
    </lineage>
</organism>
<keyword evidence="8" id="KW-0458">Lysosome</keyword>
<feature type="region of interest" description="Disordered" evidence="12">
    <location>
        <begin position="1"/>
        <end position="120"/>
    </location>
</feature>
<dbReference type="Proteomes" id="UP001328107">
    <property type="component" value="Unassembled WGS sequence"/>
</dbReference>
<dbReference type="AlphaFoldDB" id="A0AAN4ZKZ4"/>
<protein>
    <recommendedName>
        <fullName evidence="9">Membrane protein BRI3</fullName>
    </recommendedName>
    <alternativeName>
        <fullName evidence="10">Brain protein I3</fullName>
    </alternativeName>
</protein>
<keyword evidence="6 13" id="KW-1133">Transmembrane helix</keyword>
<gene>
    <name evidence="14" type="ORF">PMAYCL1PPCAC_09745</name>
</gene>
<comment type="subunit">
    <text evidence="11">Interacts with BRI3BP. Interacts with MGAT1 and IFITM3.</text>
</comment>
<evidence type="ECO:0000256" key="4">
    <source>
        <dbReference type="ARBA" id="ARBA00022490"/>
    </source>
</evidence>
<name>A0AAN4ZKZ4_9BILA</name>
<keyword evidence="4" id="KW-0963">Cytoplasm</keyword>
<feature type="compositionally biased region" description="Polar residues" evidence="12">
    <location>
        <begin position="88"/>
        <end position="102"/>
    </location>
</feature>
<evidence type="ECO:0000256" key="8">
    <source>
        <dbReference type="ARBA" id="ARBA00023228"/>
    </source>
</evidence>
<evidence type="ECO:0000313" key="15">
    <source>
        <dbReference type="Proteomes" id="UP001328107"/>
    </source>
</evidence>
<reference evidence="15" key="1">
    <citation type="submission" date="2022-10" db="EMBL/GenBank/DDBJ databases">
        <title>Genome assembly of Pristionchus species.</title>
        <authorList>
            <person name="Yoshida K."/>
            <person name="Sommer R.J."/>
        </authorList>
    </citation>
    <scope>NUCLEOTIDE SEQUENCE [LARGE SCALE GENOMIC DNA]</scope>
    <source>
        <strain evidence="15">RS5460</strain>
    </source>
</reference>
<dbReference type="PANTHER" id="PTHR13551:SF1">
    <property type="entry name" value="MEMBRANE PROTEIN BRI3"/>
    <property type="match status" value="1"/>
</dbReference>
<feature type="compositionally biased region" description="Pro residues" evidence="12">
    <location>
        <begin position="104"/>
        <end position="120"/>
    </location>
</feature>
<comment type="caution">
    <text evidence="14">The sequence shown here is derived from an EMBL/GenBank/DDBJ whole genome shotgun (WGS) entry which is preliminary data.</text>
</comment>
<dbReference type="InterPro" id="IPR019317">
    <property type="entry name" value="BRI3"/>
</dbReference>
<evidence type="ECO:0000256" key="3">
    <source>
        <dbReference type="ARBA" id="ARBA00008090"/>
    </source>
</evidence>
<comment type="similarity">
    <text evidence="3">Belongs to the BRI3 family.</text>
</comment>
<accession>A0AAN4ZKZ4</accession>
<feature type="compositionally biased region" description="Basic and acidic residues" evidence="12">
    <location>
        <begin position="1"/>
        <end position="16"/>
    </location>
</feature>
<keyword evidence="5 13" id="KW-0812">Transmembrane</keyword>
<feature type="compositionally biased region" description="Polar residues" evidence="12">
    <location>
        <begin position="57"/>
        <end position="68"/>
    </location>
</feature>
<proteinExistence type="inferred from homology"/>